<dbReference type="PANTHER" id="PTHR43798">
    <property type="entry name" value="MONOACYLGLYCEROL LIPASE"/>
    <property type="match status" value="1"/>
</dbReference>
<organism evidence="2 3">
    <name type="scientific">Nocardia transvalensis</name>
    <dbReference type="NCBI Taxonomy" id="37333"/>
    <lineage>
        <taxon>Bacteria</taxon>
        <taxon>Bacillati</taxon>
        <taxon>Actinomycetota</taxon>
        <taxon>Actinomycetes</taxon>
        <taxon>Mycobacteriales</taxon>
        <taxon>Nocardiaceae</taxon>
        <taxon>Nocardia</taxon>
    </lineage>
</organism>
<accession>A0A7W9PJS7</accession>
<proteinExistence type="predicted"/>
<dbReference type="Proteomes" id="UP000540412">
    <property type="component" value="Unassembled WGS sequence"/>
</dbReference>
<dbReference type="InterPro" id="IPR050266">
    <property type="entry name" value="AB_hydrolase_sf"/>
</dbReference>
<evidence type="ECO:0000313" key="3">
    <source>
        <dbReference type="Proteomes" id="UP000540412"/>
    </source>
</evidence>
<dbReference type="GO" id="GO:0047372">
    <property type="term" value="F:monoacylglycerol lipase activity"/>
    <property type="evidence" value="ECO:0007669"/>
    <property type="project" value="TreeGrafter"/>
</dbReference>
<gene>
    <name evidence="2" type="ORF">BJY24_006228</name>
</gene>
<feature type="domain" description="AB hydrolase-1" evidence="1">
    <location>
        <begin position="6"/>
        <end position="245"/>
    </location>
</feature>
<dbReference type="Pfam" id="PF12697">
    <property type="entry name" value="Abhydrolase_6"/>
    <property type="match status" value="1"/>
</dbReference>
<evidence type="ECO:0000313" key="2">
    <source>
        <dbReference type="EMBL" id="MBB5917316.1"/>
    </source>
</evidence>
<sequence length="256" mass="27773">MTVSPLLLLHGLTMSGHAWDDVVPALRRHHHVWAPTLLGHRGGPPAAHRPVRFADLVDDIERRLDERGWDTAHVAGNSLGGWIGVELARRGRARSVCALSPAGFWSARGHSQTTGTSIIARAAAFTRLTRPLAPLGLRSALVRRIAFRDIACHGERLTPAQGRTIADDVRACRILPEMLATTDEIAPLDPPPCPITLAWAERDRLLPVAVNAAIARERVPGARFEILTGTGHQPMIDNPRRVARAILDTTGALSRG</sequence>
<dbReference type="GO" id="GO:0046464">
    <property type="term" value="P:acylglycerol catabolic process"/>
    <property type="evidence" value="ECO:0007669"/>
    <property type="project" value="TreeGrafter"/>
</dbReference>
<evidence type="ECO:0000259" key="1">
    <source>
        <dbReference type="Pfam" id="PF12697"/>
    </source>
</evidence>
<keyword evidence="3" id="KW-1185">Reference proteome</keyword>
<reference evidence="2 3" key="1">
    <citation type="submission" date="2020-08" db="EMBL/GenBank/DDBJ databases">
        <title>Sequencing the genomes of 1000 actinobacteria strains.</title>
        <authorList>
            <person name="Klenk H.-P."/>
        </authorList>
    </citation>
    <scope>NUCLEOTIDE SEQUENCE [LARGE SCALE GENOMIC DNA]</scope>
    <source>
        <strain evidence="2 3">DSM 43582</strain>
    </source>
</reference>
<name>A0A7W9PJS7_9NOCA</name>
<dbReference type="GO" id="GO:0016020">
    <property type="term" value="C:membrane"/>
    <property type="evidence" value="ECO:0007669"/>
    <property type="project" value="TreeGrafter"/>
</dbReference>
<dbReference type="InterPro" id="IPR029058">
    <property type="entry name" value="AB_hydrolase_fold"/>
</dbReference>
<dbReference type="InterPro" id="IPR000073">
    <property type="entry name" value="AB_hydrolase_1"/>
</dbReference>
<dbReference type="SUPFAM" id="SSF53474">
    <property type="entry name" value="alpha/beta-Hydrolases"/>
    <property type="match status" value="1"/>
</dbReference>
<dbReference type="PANTHER" id="PTHR43798:SF5">
    <property type="entry name" value="MONOACYLGLYCEROL LIPASE ABHD6"/>
    <property type="match status" value="1"/>
</dbReference>
<dbReference type="Gene3D" id="3.40.50.1820">
    <property type="entry name" value="alpha/beta hydrolase"/>
    <property type="match status" value="1"/>
</dbReference>
<dbReference type="EMBL" id="JACHIT010000002">
    <property type="protein sequence ID" value="MBB5917316.1"/>
    <property type="molecule type" value="Genomic_DNA"/>
</dbReference>
<dbReference type="AlphaFoldDB" id="A0A7W9PJS7"/>
<dbReference type="RefSeq" id="WP_040751845.1">
    <property type="nucleotide sequence ID" value="NZ_JACHIT010000002.1"/>
</dbReference>
<comment type="caution">
    <text evidence="2">The sequence shown here is derived from an EMBL/GenBank/DDBJ whole genome shotgun (WGS) entry which is preliminary data.</text>
</comment>
<protein>
    <submittedName>
        <fullName evidence="2">Pimeloyl-ACP methyl ester carboxylesterase</fullName>
    </submittedName>
</protein>